<accession>A0A5R9EG10</accession>
<gene>
    <name evidence="1" type="ORF">FEZ33_01350</name>
</gene>
<evidence type="ECO:0000313" key="2">
    <source>
        <dbReference type="Proteomes" id="UP000306420"/>
    </source>
</evidence>
<proteinExistence type="predicted"/>
<comment type="caution">
    <text evidence="1">The sequence shown here is derived from an EMBL/GenBank/DDBJ whole genome shotgun (WGS) entry which is preliminary data.</text>
</comment>
<dbReference type="AlphaFoldDB" id="A0A5R9EG10"/>
<dbReference type="Proteomes" id="UP000306420">
    <property type="component" value="Unassembled WGS sequence"/>
</dbReference>
<evidence type="ECO:0000313" key="1">
    <source>
        <dbReference type="EMBL" id="TLQ49306.1"/>
    </source>
</evidence>
<name>A0A5R9EG10_9LACT</name>
<protein>
    <submittedName>
        <fullName evidence="1">Uncharacterized protein</fullName>
    </submittedName>
</protein>
<dbReference type="EMBL" id="VBSP01000002">
    <property type="protein sequence ID" value="TLQ49306.1"/>
    <property type="molecule type" value="Genomic_DNA"/>
</dbReference>
<dbReference type="RefSeq" id="WP_138403588.1">
    <property type="nucleotide sequence ID" value="NZ_VBSP01000002.1"/>
</dbReference>
<reference evidence="1 2" key="1">
    <citation type="submission" date="2019-05" db="EMBL/GenBank/DDBJ databases">
        <title>The metagenome of a microbial culture collection derived from dairy environment covers the genomic content of the human microbiome.</title>
        <authorList>
            <person name="Roder T."/>
            <person name="Wuthrich D."/>
            <person name="Sattari Z."/>
            <person name="Von Ah U."/>
            <person name="Bar C."/>
            <person name="Ronchi F."/>
            <person name="Macpherson A.J."/>
            <person name="Ganal-Vonarburg S.C."/>
            <person name="Bruggmann R."/>
            <person name="Vergeres G."/>
        </authorList>
    </citation>
    <scope>NUCLEOTIDE SEQUENCE [LARGE SCALE GENOMIC DNA]</scope>
    <source>
        <strain evidence="1 2">FAM 24227</strain>
    </source>
</reference>
<organism evidence="1 2">
    <name type="scientific">Ruoffia tabacinasalis</name>
    <dbReference type="NCBI Taxonomy" id="87458"/>
    <lineage>
        <taxon>Bacteria</taxon>
        <taxon>Bacillati</taxon>
        <taxon>Bacillota</taxon>
        <taxon>Bacilli</taxon>
        <taxon>Lactobacillales</taxon>
        <taxon>Aerococcaceae</taxon>
        <taxon>Ruoffia</taxon>
    </lineage>
</organism>
<sequence>MNAIEARRLSMENTGINEQILELHSAIEEAAKEGLFEVRLNFTGGRSVRRVIEMELRNDGYDYSMFRGDEEIFTILVKW</sequence>